<dbReference type="OrthoDB" id="9769600at2"/>
<dbReference type="Proteomes" id="UP000245916">
    <property type="component" value="Unassembled WGS sequence"/>
</dbReference>
<dbReference type="RefSeq" id="WP_109270824.1">
    <property type="nucleotide sequence ID" value="NZ_QFFF01000001.1"/>
</dbReference>
<sequence length="201" mass="22523">MFDFAASSEVPSSLSLPPGHSLICFSHLRWNFEFHRLQYLMSRFARSGRVVYWEEPEEATPECEPALGVRTCAESGVVIVTPSLPEPMKRLDREAALRALLNEFLTEEEGPFIRWYCDPEMLLFTRHLASAATVYDMTLPIAGRVPVLERELRRIAHHIFTGDTAALCATFGELARRPDPTPLTPVNDLLPSALVSEPQAG</sequence>
<protein>
    <submittedName>
        <fullName evidence="1">Uncharacterized protein</fullName>
    </submittedName>
</protein>
<comment type="caution">
    <text evidence="1">The sequence shown here is derived from an EMBL/GenBank/DDBJ whole genome shotgun (WGS) entry which is preliminary data.</text>
</comment>
<evidence type="ECO:0000313" key="1">
    <source>
        <dbReference type="EMBL" id="PWG02684.1"/>
    </source>
</evidence>
<reference evidence="1 2" key="1">
    <citation type="submission" date="2018-05" db="EMBL/GenBank/DDBJ databases">
        <title>Genome of Sphingosinicella humi QZX222.</title>
        <authorList>
            <person name="Qiao Z."/>
            <person name="Wang G."/>
        </authorList>
    </citation>
    <scope>NUCLEOTIDE SEQUENCE [LARGE SCALE GENOMIC DNA]</scope>
    <source>
        <strain evidence="1 2">QZX222</strain>
    </source>
</reference>
<gene>
    <name evidence="1" type="ORF">DF286_07275</name>
</gene>
<accession>A0A2U2J302</accession>
<name>A0A2U2J302_9SPHN</name>
<evidence type="ECO:0000313" key="2">
    <source>
        <dbReference type="Proteomes" id="UP000245916"/>
    </source>
</evidence>
<proteinExistence type="predicted"/>
<dbReference type="EMBL" id="QFFF01000001">
    <property type="protein sequence ID" value="PWG02684.1"/>
    <property type="molecule type" value="Genomic_DNA"/>
</dbReference>
<keyword evidence="2" id="KW-1185">Reference proteome</keyword>
<organism evidence="1 2">
    <name type="scientific">Allosphingosinicella humi</name>
    <dbReference type="NCBI Taxonomy" id="2068657"/>
    <lineage>
        <taxon>Bacteria</taxon>
        <taxon>Pseudomonadati</taxon>
        <taxon>Pseudomonadota</taxon>
        <taxon>Alphaproteobacteria</taxon>
        <taxon>Sphingomonadales</taxon>
        <taxon>Sphingomonadaceae</taxon>
        <taxon>Allosphingosinicella</taxon>
    </lineage>
</organism>
<dbReference type="AlphaFoldDB" id="A0A2U2J302"/>